<dbReference type="Proteomes" id="UP000006044">
    <property type="component" value="Unassembled WGS sequence"/>
</dbReference>
<dbReference type="HOGENOM" id="CLU_004870_0_0_10"/>
<comment type="caution">
    <text evidence="4">The sequence shown here is derived from an EMBL/GenBank/DDBJ whole genome shotgun (WGS) entry which is preliminary data.</text>
</comment>
<proteinExistence type="predicted"/>
<dbReference type="SUPFAM" id="SSF52129">
    <property type="entry name" value="Caspase-like"/>
    <property type="match status" value="1"/>
</dbReference>
<keyword evidence="1" id="KW-0732">Signal</keyword>
<reference evidence="4 5" key="1">
    <citation type="submission" date="2012-08" db="EMBL/GenBank/DDBJ databases">
        <title>The Genome Sequence of Barnesiella intestinihominis YIT 11860.</title>
        <authorList>
            <consortium name="The Broad Institute Genome Sequencing Platform"/>
            <person name="Earl A."/>
            <person name="Ward D."/>
            <person name="Feldgarden M."/>
            <person name="Gevers D."/>
            <person name="Morotomi M."/>
            <person name="Walker B."/>
            <person name="Young S.K."/>
            <person name="Zeng Q."/>
            <person name="Gargeya S."/>
            <person name="Fitzgerald M."/>
            <person name="Haas B."/>
            <person name="Abouelleil A."/>
            <person name="Alvarado L."/>
            <person name="Arachchi H.M."/>
            <person name="Berlin A.M."/>
            <person name="Chapman S.B."/>
            <person name="Goldberg J."/>
            <person name="Griggs A."/>
            <person name="Gujja S."/>
            <person name="Hansen M."/>
            <person name="Howarth C."/>
            <person name="Imamovic A."/>
            <person name="Larimer J."/>
            <person name="McCowen C."/>
            <person name="Montmayeur A."/>
            <person name="Murphy C."/>
            <person name="Neiman D."/>
            <person name="Pearson M."/>
            <person name="Priest M."/>
            <person name="Roberts A."/>
            <person name="Saif S."/>
            <person name="Shea T."/>
            <person name="Sisk P."/>
            <person name="Sykes S."/>
            <person name="Wortman J."/>
            <person name="Nusbaum C."/>
            <person name="Birren B."/>
        </authorList>
    </citation>
    <scope>NUCLEOTIDE SEQUENCE [LARGE SCALE GENOMIC DNA]</scope>
    <source>
        <strain evidence="4 5">YIT 11860</strain>
    </source>
</reference>
<dbReference type="Pfam" id="PF01364">
    <property type="entry name" value="Peptidase_C25"/>
    <property type="match status" value="1"/>
</dbReference>
<evidence type="ECO:0000313" key="5">
    <source>
        <dbReference type="Proteomes" id="UP000006044"/>
    </source>
</evidence>
<gene>
    <name evidence="4" type="ORF">HMPREF9448_02085</name>
</gene>
<feature type="transmembrane region" description="Helical" evidence="2">
    <location>
        <begin position="12"/>
        <end position="32"/>
    </location>
</feature>
<evidence type="ECO:0000256" key="1">
    <source>
        <dbReference type="ARBA" id="ARBA00022729"/>
    </source>
</evidence>
<dbReference type="Gene3D" id="3.40.50.10390">
    <property type="entry name" value="Gingipain r, domain 1"/>
    <property type="match status" value="1"/>
</dbReference>
<evidence type="ECO:0000259" key="3">
    <source>
        <dbReference type="Pfam" id="PF01364"/>
    </source>
</evidence>
<dbReference type="PATRIC" id="fig|742726.3.peg.2178"/>
<dbReference type="InterPro" id="IPR029031">
    <property type="entry name" value="Gingipain_N_sf"/>
</dbReference>
<dbReference type="eggNOG" id="COG1572">
    <property type="taxonomic scope" value="Bacteria"/>
</dbReference>
<dbReference type="OrthoDB" id="9809780at2"/>
<dbReference type="RefSeq" id="WP_008862481.1">
    <property type="nucleotide sequence ID" value="NZ_JH815205.1"/>
</dbReference>
<dbReference type="CDD" id="cd02258">
    <property type="entry name" value="Peptidase_C25_N"/>
    <property type="match status" value="1"/>
</dbReference>
<dbReference type="GO" id="GO:0008234">
    <property type="term" value="F:cysteine-type peptidase activity"/>
    <property type="evidence" value="ECO:0007669"/>
    <property type="project" value="InterPro"/>
</dbReference>
<accession>K0X505</accession>
<sequence length="1144" mass="128394">MKDITRHHDIFFANRLSLLRIWLCISTLFFTIETSFALNPSRYATQSQLADGYWVKVAVYESGIHQITYRELRRWGFSDPSAVTVFGYGGAMLPETFSENDIDDLNQLPVIRTDSKILFYAQGPISWSYNEKTKEYDHEQNTYSTAGYYFLTDSKNQSATIVEREGGQTTGLQDITSFDEHAVYEQELYSPGSTGRLFLGDDFRYTTSKSFTFELPGVDNSSPVKLRTSFGAKILGGTATLVFARNGQTLPSSNTDNIGAGSSSSYDFVRMTSTLKEIDLDSEELAFTLLFRQNGGSLSMARLNYFRFNYKRKLQLYNGSIQFRLGQLPANSCYNLQGYSTTTHIWDISDPLNPVSIKPNVNNGNARFVPTKGNEEYIAFDEQATVASVEFIEKVPNQNLHGLTTPDMVILTPKEYISYAQSIARLHNENDGMEVAVIDHETVFNEFSSGTPDATAYRRLMKMFFDRKGGLDGEPLYLLLFGKGLYDNRKIGETGKYVKYPTLLTYQHGSGTDERQSYTTDDYFGFLDDDSGNRIASDKLRVNIGRLPIKSEQEAKDVVSKLYNYIENNDKGSWKNQVLVVADDENYAIHMEQAEEICSIMENSDAHCFINKVYTDAYTAEIGSTGRTYPSAKKKLLQILDDGVLVVDYIGHGSTVAWTHEDLLNIGDIQSMYLKRLPLFITATCDFGRYDHEETSGGEILCLNPNGGGIALITTTRVVYISDNHYLNSGVAQQIFKKNENHEYPRLGDILREAKCNIAQTDSNKLNYTLLGDPALKLLYPDYQIKVTEINGHDITQTTPTIQARDSVSIKGEIYTPGGEKATDYNGIICPTVYDSEVTVVTHGYGEEGKAIEFKERSNRLYVGKDSIVNGIFEISFKVPREINFADDKGLINLYCYNDEGQEGNGNESNFIVGGFNDDSNEDFEGPQIYSAYLNSEEFKYGDTVNESPLFMAEVYDESGINISDAGIGHQMTITLDDKTVYTDVSSYFQPALGEFGRGFIAYPLSGLSEGEHSLRLKVWDTENNSSETEIGFTVKAGLKPVIYDLYADRNPASTSTNFYLRHNRPDAVINVTISVYNLMGVEVWRYTGKGLSDMYKSYPITWDLTDGSGTRVPGGIYLYKAIISTDNEHETTRSKKLCVTGRE</sequence>
<evidence type="ECO:0000256" key="2">
    <source>
        <dbReference type="SAM" id="Phobius"/>
    </source>
</evidence>
<dbReference type="InterPro" id="IPR001769">
    <property type="entry name" value="Gingipain"/>
</dbReference>
<dbReference type="STRING" id="742726.HMPREF9448_02085"/>
<keyword evidence="2" id="KW-1133">Transmembrane helix</keyword>
<organism evidence="4 5">
    <name type="scientific">Barnesiella intestinihominis YIT 11860</name>
    <dbReference type="NCBI Taxonomy" id="742726"/>
    <lineage>
        <taxon>Bacteria</taxon>
        <taxon>Pseudomonadati</taxon>
        <taxon>Bacteroidota</taxon>
        <taxon>Bacteroidia</taxon>
        <taxon>Bacteroidales</taxon>
        <taxon>Barnesiellaceae</taxon>
        <taxon>Barnesiella</taxon>
    </lineage>
</organism>
<dbReference type="Gene3D" id="3.40.50.1460">
    <property type="match status" value="1"/>
</dbReference>
<keyword evidence="5" id="KW-1185">Reference proteome</keyword>
<dbReference type="EMBL" id="ADLE01000015">
    <property type="protein sequence ID" value="EJZ62734.1"/>
    <property type="molecule type" value="Genomic_DNA"/>
</dbReference>
<evidence type="ECO:0000313" key="4">
    <source>
        <dbReference type="EMBL" id="EJZ62734.1"/>
    </source>
</evidence>
<feature type="domain" description="Gingipain" evidence="3">
    <location>
        <begin position="408"/>
        <end position="778"/>
    </location>
</feature>
<dbReference type="GeneID" id="77849297"/>
<dbReference type="AlphaFoldDB" id="K0X505"/>
<keyword evidence="2" id="KW-0472">Membrane</keyword>
<dbReference type="NCBIfam" id="NF033707">
    <property type="entry name" value="T9SS_sortase"/>
    <property type="match status" value="1"/>
</dbReference>
<dbReference type="Gene3D" id="2.60.40.4070">
    <property type="match status" value="1"/>
</dbReference>
<dbReference type="GO" id="GO:0006508">
    <property type="term" value="P:proteolysis"/>
    <property type="evidence" value="ECO:0007669"/>
    <property type="project" value="InterPro"/>
</dbReference>
<keyword evidence="2" id="KW-0812">Transmembrane</keyword>
<name>K0X505_9BACT</name>
<protein>
    <recommendedName>
        <fullName evidence="3">Gingipain domain-containing protein</fullName>
    </recommendedName>
</protein>
<dbReference type="InterPro" id="IPR029030">
    <property type="entry name" value="Caspase-like_dom_sf"/>
</dbReference>